<reference evidence="1" key="1">
    <citation type="submission" date="2020-11" db="EMBL/GenBank/DDBJ databases">
        <authorList>
            <person name="Tran Van P."/>
        </authorList>
    </citation>
    <scope>NUCLEOTIDE SEQUENCE</scope>
</reference>
<name>A0A7R9CI36_TIMPO</name>
<dbReference type="AlphaFoldDB" id="A0A7R9CI36"/>
<dbReference type="EMBL" id="OD000044">
    <property type="protein sequence ID" value="CAD7395430.1"/>
    <property type="molecule type" value="Genomic_DNA"/>
</dbReference>
<proteinExistence type="predicted"/>
<gene>
    <name evidence="1" type="ORF">TPSB3V08_LOCUS175</name>
</gene>
<protein>
    <submittedName>
        <fullName evidence="1">Uncharacterized protein</fullName>
    </submittedName>
</protein>
<sequence>MPETVGVDIVENNDICEHDECLQIQEDEQNQQKIDSETKSYDCITQCFSNMILRMVVRSYVRKLYVIVVKQPVSHIKAQLVVRMRLSTYLRTFSHDLHSVTLVVSQGVHS</sequence>
<accession>A0A7R9CI36</accession>
<organism evidence="1">
    <name type="scientific">Timema poppense</name>
    <name type="common">Walking stick</name>
    <dbReference type="NCBI Taxonomy" id="170557"/>
    <lineage>
        <taxon>Eukaryota</taxon>
        <taxon>Metazoa</taxon>
        <taxon>Ecdysozoa</taxon>
        <taxon>Arthropoda</taxon>
        <taxon>Hexapoda</taxon>
        <taxon>Insecta</taxon>
        <taxon>Pterygota</taxon>
        <taxon>Neoptera</taxon>
        <taxon>Polyneoptera</taxon>
        <taxon>Phasmatodea</taxon>
        <taxon>Timematodea</taxon>
        <taxon>Timematoidea</taxon>
        <taxon>Timematidae</taxon>
        <taxon>Timema</taxon>
    </lineage>
</organism>
<evidence type="ECO:0000313" key="1">
    <source>
        <dbReference type="EMBL" id="CAD7395430.1"/>
    </source>
</evidence>